<gene>
    <name evidence="4" type="ORF">HY544_04970</name>
</gene>
<dbReference type="PRINTS" id="PR00830">
    <property type="entry name" value="ENDOLAPTASE"/>
</dbReference>
<evidence type="ECO:0000256" key="2">
    <source>
        <dbReference type="SAM" id="Phobius"/>
    </source>
</evidence>
<dbReference type="InterPro" id="IPR027065">
    <property type="entry name" value="Lon_Prtase"/>
</dbReference>
<sequence length="253" mass="26669">MKKHDSLAIGFVVVLALVAFFEIGFYSGLQRAAAEDSVSLERLSGVPLEASAKIVSVTPDGSGSVNEGDVEIVPGSGRILLSLNPFAEPDTQDSMQTAALVAQRFTGKSLEDKDVIFSVKNTPARLIGGPSAGAAMSVAAIAAIRGENVRADAAITGTINADGTIGQVGGVIEKATAAAEQGLSLFVVPKGQKEVTYYEQREERSQQGRVLVIRRYYVPRTINLEEMLADQNYGTKIAEAADIGEAVDLLISK</sequence>
<comment type="caution">
    <text evidence="4">The sequence shown here is derived from an EMBL/GenBank/DDBJ whole genome shotgun (WGS) entry which is preliminary data.</text>
</comment>
<comment type="subcellular location">
    <subcellularLocation>
        <location evidence="1">Membrane</location>
        <topology evidence="1">Multi-pass membrane protein</topology>
    </subcellularLocation>
</comment>
<dbReference type="GO" id="GO:0004176">
    <property type="term" value="F:ATP-dependent peptidase activity"/>
    <property type="evidence" value="ECO:0007669"/>
    <property type="project" value="InterPro"/>
</dbReference>
<dbReference type="AlphaFoldDB" id="A0A8T3YRS1"/>
<dbReference type="EMBL" id="JACQPB010000044">
    <property type="protein sequence ID" value="MBI4210829.1"/>
    <property type="molecule type" value="Genomic_DNA"/>
</dbReference>
<accession>A0A8T3YRS1</accession>
<evidence type="ECO:0000259" key="3">
    <source>
        <dbReference type="Pfam" id="PF05362"/>
    </source>
</evidence>
<evidence type="ECO:0000313" key="5">
    <source>
        <dbReference type="Proteomes" id="UP000732298"/>
    </source>
</evidence>
<dbReference type="SUPFAM" id="SSF54211">
    <property type="entry name" value="Ribosomal protein S5 domain 2-like"/>
    <property type="match status" value="1"/>
</dbReference>
<dbReference type="InterPro" id="IPR020568">
    <property type="entry name" value="Ribosomal_Su5_D2-typ_SF"/>
</dbReference>
<dbReference type="GO" id="GO:0030163">
    <property type="term" value="P:protein catabolic process"/>
    <property type="evidence" value="ECO:0007669"/>
    <property type="project" value="InterPro"/>
</dbReference>
<name>A0A8T3YRS1_9ARCH</name>
<dbReference type="InterPro" id="IPR014721">
    <property type="entry name" value="Ribsml_uS5_D2-typ_fold_subgr"/>
</dbReference>
<feature type="domain" description="Lon proteolytic" evidence="3">
    <location>
        <begin position="128"/>
        <end position="193"/>
    </location>
</feature>
<dbReference type="Pfam" id="PF05362">
    <property type="entry name" value="Lon_C"/>
    <property type="match status" value="1"/>
</dbReference>
<dbReference type="GO" id="GO:0005524">
    <property type="term" value="F:ATP binding"/>
    <property type="evidence" value="ECO:0007669"/>
    <property type="project" value="InterPro"/>
</dbReference>
<protein>
    <recommendedName>
        <fullName evidence="3">Lon proteolytic domain-containing protein</fullName>
    </recommendedName>
</protein>
<dbReference type="GO" id="GO:0016020">
    <property type="term" value="C:membrane"/>
    <property type="evidence" value="ECO:0007669"/>
    <property type="project" value="UniProtKB-SubCell"/>
</dbReference>
<keyword evidence="2" id="KW-1133">Transmembrane helix</keyword>
<keyword evidence="2" id="KW-0472">Membrane</keyword>
<dbReference type="GO" id="GO:0006508">
    <property type="term" value="P:proteolysis"/>
    <property type="evidence" value="ECO:0007669"/>
    <property type="project" value="InterPro"/>
</dbReference>
<dbReference type="PANTHER" id="PTHR10046">
    <property type="entry name" value="ATP DEPENDENT LON PROTEASE FAMILY MEMBER"/>
    <property type="match status" value="1"/>
</dbReference>
<dbReference type="Gene3D" id="3.30.230.10">
    <property type="match status" value="1"/>
</dbReference>
<proteinExistence type="predicted"/>
<evidence type="ECO:0000313" key="4">
    <source>
        <dbReference type="EMBL" id="MBI4210829.1"/>
    </source>
</evidence>
<keyword evidence="2" id="KW-0812">Transmembrane</keyword>
<feature type="transmembrane region" description="Helical" evidence="2">
    <location>
        <begin position="7"/>
        <end position="29"/>
    </location>
</feature>
<organism evidence="4 5">
    <name type="scientific">Candidatus Iainarchaeum sp</name>
    <dbReference type="NCBI Taxonomy" id="3101447"/>
    <lineage>
        <taxon>Archaea</taxon>
        <taxon>Candidatus Iainarchaeota</taxon>
        <taxon>Candidatus Iainarchaeia</taxon>
        <taxon>Candidatus Iainarchaeales</taxon>
        <taxon>Candidatus Iainarchaeaceae</taxon>
        <taxon>Candidatus Iainarchaeum</taxon>
    </lineage>
</organism>
<reference evidence="4" key="1">
    <citation type="submission" date="2020-07" db="EMBL/GenBank/DDBJ databases">
        <title>Huge and variable diversity of episymbiotic CPR bacteria and DPANN archaea in groundwater ecosystems.</title>
        <authorList>
            <person name="He C.Y."/>
            <person name="Keren R."/>
            <person name="Whittaker M."/>
            <person name="Farag I.F."/>
            <person name="Doudna J."/>
            <person name="Cate J.H.D."/>
            <person name="Banfield J.F."/>
        </authorList>
    </citation>
    <scope>NUCLEOTIDE SEQUENCE</scope>
    <source>
        <strain evidence="4">NC_groundwater_1296_Ag_S-0.2um_52_80</strain>
    </source>
</reference>
<dbReference type="Proteomes" id="UP000732298">
    <property type="component" value="Unassembled WGS sequence"/>
</dbReference>
<dbReference type="InterPro" id="IPR008269">
    <property type="entry name" value="Lon_proteolytic"/>
</dbReference>
<dbReference type="GO" id="GO:0004252">
    <property type="term" value="F:serine-type endopeptidase activity"/>
    <property type="evidence" value="ECO:0007669"/>
    <property type="project" value="InterPro"/>
</dbReference>
<evidence type="ECO:0000256" key="1">
    <source>
        <dbReference type="ARBA" id="ARBA00004141"/>
    </source>
</evidence>